<name>A0ABR1FIE8_AURAN</name>
<feature type="compositionally biased region" description="Basic and acidic residues" evidence="1">
    <location>
        <begin position="535"/>
        <end position="544"/>
    </location>
</feature>
<gene>
    <name evidence="2" type="ORF">SO694_00073186</name>
</gene>
<proteinExistence type="predicted"/>
<dbReference type="InterPro" id="IPR036770">
    <property type="entry name" value="Ankyrin_rpt-contain_sf"/>
</dbReference>
<feature type="region of interest" description="Disordered" evidence="1">
    <location>
        <begin position="383"/>
        <end position="437"/>
    </location>
</feature>
<feature type="compositionally biased region" description="Basic residues" evidence="1">
    <location>
        <begin position="407"/>
        <end position="429"/>
    </location>
</feature>
<protein>
    <submittedName>
        <fullName evidence="2">Uncharacterized protein</fullName>
    </submittedName>
</protein>
<evidence type="ECO:0000256" key="1">
    <source>
        <dbReference type="SAM" id="MobiDB-lite"/>
    </source>
</evidence>
<reference evidence="2 3" key="1">
    <citation type="submission" date="2024-03" db="EMBL/GenBank/DDBJ databases">
        <title>Aureococcus anophagefferens CCMP1851 and Kratosvirus quantuckense: Draft genome of a second virus-susceptible host strain in the model system.</title>
        <authorList>
            <person name="Chase E."/>
            <person name="Truchon A.R."/>
            <person name="Schepens W."/>
            <person name="Wilhelm S.W."/>
        </authorList>
    </citation>
    <scope>NUCLEOTIDE SEQUENCE [LARGE SCALE GENOMIC DNA]</scope>
    <source>
        <strain evidence="2 3">CCMP1851</strain>
    </source>
</reference>
<accession>A0ABR1FIE8</accession>
<evidence type="ECO:0000313" key="3">
    <source>
        <dbReference type="Proteomes" id="UP001363151"/>
    </source>
</evidence>
<comment type="caution">
    <text evidence="2">The sequence shown here is derived from an EMBL/GenBank/DDBJ whole genome shotgun (WGS) entry which is preliminary data.</text>
</comment>
<sequence>MAAPQKDAAAPRAIVKRWRRRCADEKTTADELLDLAVAALVGDDGGDAAALEAVLAACRAAGLGDGGDVAKLSARLDDLKARRDATDAMDAARESRNPLTLQYAIGKAKAAGVGGSAVREAEALLVALKRSEEAEAKKEERRKDCLAALNGAVVKRDAAALDGRAAQGEPGAKDLALELLRLAASATRSGDDALALALAAGATQLVAALVARGAACPRRRRARRRGAPRGVGRPRRQGVLRRGARRAARRAAEAEAAPSTSSVDVAALGGDARAFWRLRRAPKCRGSTPLHAAAAAGAAPDVLAALLGSAWLAARQPGRPTPAWSRLAAVDGGGRSPLGCALAAGHKGAALWLLGRLEACAPPKPPERAAPRRRRALARARLRPLLPRAGDADPQARRGRGAGLAARRVHGPRRRGARGARGRRARAAARRPPSSAAAARQRLASGAVAGLWAASAPPLLAADRARGALTALGVAASAFGTAPPPFLRSRQALEAAVPLSALPTLKALGVVEAGAVAATLALCHLPPADADDAEEARGDDESASAKKSQRPRRAGGTRNLPPDFDVIYRCDIRSCFESSTSANNWSRIGHIAREFRSSGPGSPVA</sequence>
<dbReference type="Proteomes" id="UP001363151">
    <property type="component" value="Unassembled WGS sequence"/>
</dbReference>
<organism evidence="2 3">
    <name type="scientific">Aureococcus anophagefferens</name>
    <name type="common">Harmful bloom alga</name>
    <dbReference type="NCBI Taxonomy" id="44056"/>
    <lineage>
        <taxon>Eukaryota</taxon>
        <taxon>Sar</taxon>
        <taxon>Stramenopiles</taxon>
        <taxon>Ochrophyta</taxon>
        <taxon>Pelagophyceae</taxon>
        <taxon>Pelagomonadales</taxon>
        <taxon>Pelagomonadaceae</taxon>
        <taxon>Aureococcus</taxon>
    </lineage>
</organism>
<dbReference type="EMBL" id="JBBJCI010000417">
    <property type="protein sequence ID" value="KAK7231336.1"/>
    <property type="molecule type" value="Genomic_DNA"/>
</dbReference>
<feature type="region of interest" description="Disordered" evidence="1">
    <location>
        <begin position="219"/>
        <end position="243"/>
    </location>
</feature>
<evidence type="ECO:0000313" key="2">
    <source>
        <dbReference type="EMBL" id="KAK7231336.1"/>
    </source>
</evidence>
<dbReference type="Gene3D" id="1.25.40.20">
    <property type="entry name" value="Ankyrin repeat-containing domain"/>
    <property type="match status" value="1"/>
</dbReference>
<keyword evidence="3" id="KW-1185">Reference proteome</keyword>
<feature type="region of interest" description="Disordered" evidence="1">
    <location>
        <begin position="531"/>
        <end position="559"/>
    </location>
</feature>